<evidence type="ECO:0000313" key="1">
    <source>
        <dbReference type="EMBL" id="NGM84688.1"/>
    </source>
</evidence>
<dbReference type="Proteomes" id="UP000480151">
    <property type="component" value="Unassembled WGS sequence"/>
</dbReference>
<reference evidence="1 2" key="1">
    <citation type="submission" date="2020-02" db="EMBL/GenBank/DDBJ databases">
        <authorList>
            <person name="Gao J."/>
            <person name="Sun J."/>
        </authorList>
    </citation>
    <scope>NUCLEOTIDE SEQUENCE [LARGE SCALE GENOMIC DNA]</scope>
    <source>
        <strain evidence="1 2">7124</strain>
    </source>
</reference>
<dbReference type="RefSeq" id="WP_165101917.1">
    <property type="nucleotide sequence ID" value="NZ_JAAKGU010000011.1"/>
</dbReference>
<gene>
    <name evidence="1" type="ORF">G5B47_20000</name>
</gene>
<protein>
    <submittedName>
        <fullName evidence="1">Uncharacterized protein</fullName>
    </submittedName>
</protein>
<sequence length="48" mass="4952">MIGSFALGALILLLIVSASSVRSEAISEYNGKPATRSGATSVGWGRKK</sequence>
<keyword evidence="2" id="KW-1185">Reference proteome</keyword>
<organism evidence="1 2">
    <name type="scientific">Paenibacillus apii</name>
    <dbReference type="NCBI Taxonomy" id="1850370"/>
    <lineage>
        <taxon>Bacteria</taxon>
        <taxon>Bacillati</taxon>
        <taxon>Bacillota</taxon>
        <taxon>Bacilli</taxon>
        <taxon>Bacillales</taxon>
        <taxon>Paenibacillaceae</taxon>
        <taxon>Paenibacillus</taxon>
    </lineage>
</organism>
<dbReference type="AlphaFoldDB" id="A0A6M1PQ19"/>
<proteinExistence type="predicted"/>
<evidence type="ECO:0000313" key="2">
    <source>
        <dbReference type="Proteomes" id="UP000480151"/>
    </source>
</evidence>
<dbReference type="EMBL" id="JAAKGU010000011">
    <property type="protein sequence ID" value="NGM84688.1"/>
    <property type="molecule type" value="Genomic_DNA"/>
</dbReference>
<comment type="caution">
    <text evidence="1">The sequence shown here is derived from an EMBL/GenBank/DDBJ whole genome shotgun (WGS) entry which is preliminary data.</text>
</comment>
<accession>A0A6M1PQ19</accession>
<name>A0A6M1PQ19_9BACL</name>